<feature type="transmembrane region" description="Helical" evidence="1">
    <location>
        <begin position="53"/>
        <end position="73"/>
    </location>
</feature>
<keyword evidence="1" id="KW-0472">Membrane</keyword>
<reference evidence="2 3" key="1">
    <citation type="submission" date="2019-03" db="EMBL/GenBank/DDBJ databases">
        <title>Genomic Encyclopedia of Type Strains, Phase IV (KMG-IV): sequencing the most valuable type-strain genomes for metagenomic binning, comparative biology and taxonomic classification.</title>
        <authorList>
            <person name="Goeker M."/>
        </authorList>
    </citation>
    <scope>NUCLEOTIDE SEQUENCE [LARGE SCALE GENOMIC DNA]</scope>
    <source>
        <strain evidence="2 3">DSM 46770</strain>
    </source>
</reference>
<comment type="caution">
    <text evidence="2">The sequence shown here is derived from an EMBL/GenBank/DDBJ whole genome shotgun (WGS) entry which is preliminary data.</text>
</comment>
<dbReference type="AlphaFoldDB" id="A0A4R6UIJ3"/>
<evidence type="ECO:0000313" key="2">
    <source>
        <dbReference type="EMBL" id="TDQ45886.1"/>
    </source>
</evidence>
<gene>
    <name evidence="2" type="ORF">EV190_12843</name>
</gene>
<keyword evidence="1" id="KW-1133">Transmembrane helix</keyword>
<proteinExistence type="predicted"/>
<evidence type="ECO:0000313" key="3">
    <source>
        <dbReference type="Proteomes" id="UP000295281"/>
    </source>
</evidence>
<keyword evidence="3" id="KW-1185">Reference proteome</keyword>
<dbReference type="Proteomes" id="UP000295281">
    <property type="component" value="Unassembled WGS sequence"/>
</dbReference>
<organism evidence="2 3">
    <name type="scientific">Actinorugispora endophytica</name>
    <dbReference type="NCBI Taxonomy" id="1605990"/>
    <lineage>
        <taxon>Bacteria</taxon>
        <taxon>Bacillati</taxon>
        <taxon>Actinomycetota</taxon>
        <taxon>Actinomycetes</taxon>
        <taxon>Streptosporangiales</taxon>
        <taxon>Nocardiopsidaceae</taxon>
        <taxon>Actinorugispora</taxon>
    </lineage>
</organism>
<feature type="transmembrane region" description="Helical" evidence="1">
    <location>
        <begin position="30"/>
        <end position="47"/>
    </location>
</feature>
<name>A0A4R6UIJ3_9ACTN</name>
<accession>A0A4R6UIJ3</accession>
<sequence length="95" mass="9856">MKPKDFLPVDAPEAGAKGAARSHLGRPSSWIMVAVMVVGFAVAGVGITLGPSWIVVIAGLVLFVVGGVAAYALGIMKDTGVAEIEEKPRRRPRSS</sequence>
<dbReference type="RefSeq" id="WP_133743362.1">
    <property type="nucleotide sequence ID" value="NZ_SNYN01000028.1"/>
</dbReference>
<protein>
    <submittedName>
        <fullName evidence="2">Uncharacterized protein</fullName>
    </submittedName>
</protein>
<dbReference type="NCBIfam" id="NF041681">
    <property type="entry name" value="HGxxPAAW"/>
    <property type="match status" value="1"/>
</dbReference>
<keyword evidence="1" id="KW-0812">Transmembrane</keyword>
<dbReference type="EMBL" id="SNYN01000028">
    <property type="protein sequence ID" value="TDQ45886.1"/>
    <property type="molecule type" value="Genomic_DNA"/>
</dbReference>
<evidence type="ECO:0000256" key="1">
    <source>
        <dbReference type="SAM" id="Phobius"/>
    </source>
</evidence>